<dbReference type="Pfam" id="PF01462">
    <property type="entry name" value="LRRNT"/>
    <property type="match status" value="1"/>
</dbReference>
<dbReference type="AlphaFoldDB" id="A0A8C5ELQ5"/>
<evidence type="ECO:0000256" key="3">
    <source>
        <dbReference type="ARBA" id="ARBA00022692"/>
    </source>
</evidence>
<dbReference type="Gene3D" id="3.80.10.10">
    <property type="entry name" value="Ribonuclease Inhibitor"/>
    <property type="match status" value="1"/>
</dbReference>
<dbReference type="SUPFAM" id="SSF52058">
    <property type="entry name" value="L domain-like"/>
    <property type="match status" value="1"/>
</dbReference>
<keyword evidence="2" id="KW-0433">Leucine-rich repeat</keyword>
<evidence type="ECO:0000313" key="11">
    <source>
        <dbReference type="Ensembl" id="ENSGWIP00000021642.1"/>
    </source>
</evidence>
<name>A0A8C5ELQ5_GOUWI</name>
<evidence type="ECO:0000256" key="4">
    <source>
        <dbReference type="ARBA" id="ARBA00022729"/>
    </source>
</evidence>
<keyword evidence="4 9" id="KW-0732">Signal</keyword>
<dbReference type="Ensembl" id="ENSGWIT00000023735.1">
    <property type="protein sequence ID" value="ENSGWIP00000021642.1"/>
    <property type="gene ID" value="ENSGWIG00000011662.1"/>
</dbReference>
<evidence type="ECO:0000256" key="9">
    <source>
        <dbReference type="SAM" id="SignalP"/>
    </source>
</evidence>
<feature type="domain" description="LRRNT" evidence="10">
    <location>
        <begin position="23"/>
        <end position="57"/>
    </location>
</feature>
<feature type="signal peptide" evidence="9">
    <location>
        <begin position="1"/>
        <end position="16"/>
    </location>
</feature>
<dbReference type="PANTHER" id="PTHR22650:SF7">
    <property type="entry name" value="PLATELET GLYCOPROTEIN IB BETA CHAIN"/>
    <property type="match status" value="1"/>
</dbReference>
<evidence type="ECO:0000256" key="7">
    <source>
        <dbReference type="ARBA" id="ARBA00023136"/>
    </source>
</evidence>
<keyword evidence="7" id="KW-0472">Membrane</keyword>
<keyword evidence="3" id="KW-0812">Transmembrane</keyword>
<dbReference type="SMART" id="SM00013">
    <property type="entry name" value="LRRNT"/>
    <property type="match status" value="1"/>
</dbReference>
<sequence length="88" mass="9530">MEGLWLLTLLFTGGRASSSSSSSCPVECVCYDGVVDCSSRSLTTSSLPQTFPSATTDLRLHNNHLTSLPYGTLDHLTTLHNSEIRLDI</sequence>
<reference evidence="11" key="1">
    <citation type="submission" date="2020-06" db="EMBL/GenBank/DDBJ databases">
        <authorList>
            <consortium name="Wellcome Sanger Institute Data Sharing"/>
        </authorList>
    </citation>
    <scope>NUCLEOTIDE SEQUENCE [LARGE SCALE GENOMIC DNA]</scope>
</reference>
<keyword evidence="12" id="KW-1185">Reference proteome</keyword>
<dbReference type="InterPro" id="IPR032675">
    <property type="entry name" value="LRR_dom_sf"/>
</dbReference>
<dbReference type="InterPro" id="IPR052313">
    <property type="entry name" value="GPIb-IX-V_Complex"/>
</dbReference>
<evidence type="ECO:0000259" key="10">
    <source>
        <dbReference type="SMART" id="SM00013"/>
    </source>
</evidence>
<proteinExistence type="predicted"/>
<keyword evidence="6" id="KW-1133">Transmembrane helix</keyword>
<evidence type="ECO:0000256" key="8">
    <source>
        <dbReference type="ARBA" id="ARBA00023157"/>
    </source>
</evidence>
<reference evidence="11" key="2">
    <citation type="submission" date="2025-08" db="UniProtKB">
        <authorList>
            <consortium name="Ensembl"/>
        </authorList>
    </citation>
    <scope>IDENTIFICATION</scope>
</reference>
<keyword evidence="5" id="KW-0130">Cell adhesion</keyword>
<evidence type="ECO:0000256" key="6">
    <source>
        <dbReference type="ARBA" id="ARBA00022989"/>
    </source>
</evidence>
<dbReference type="Proteomes" id="UP000694680">
    <property type="component" value="Chromosome 9"/>
</dbReference>
<comment type="subcellular location">
    <subcellularLocation>
        <location evidence="1">Membrane</location>
        <topology evidence="1">Single-pass type I membrane protein</topology>
    </subcellularLocation>
</comment>
<evidence type="ECO:0000256" key="2">
    <source>
        <dbReference type="ARBA" id="ARBA00022614"/>
    </source>
</evidence>
<accession>A0A8C5ELQ5</accession>
<dbReference type="InterPro" id="IPR000372">
    <property type="entry name" value="LRRNT"/>
</dbReference>
<protein>
    <recommendedName>
        <fullName evidence="10">LRRNT domain-containing protein</fullName>
    </recommendedName>
</protein>
<dbReference type="PANTHER" id="PTHR22650">
    <property type="entry name" value="GLYCOPROTEIN IB BETA"/>
    <property type="match status" value="1"/>
</dbReference>
<evidence type="ECO:0000256" key="5">
    <source>
        <dbReference type="ARBA" id="ARBA00022889"/>
    </source>
</evidence>
<keyword evidence="8" id="KW-1015">Disulfide bond</keyword>
<organism evidence="11 12">
    <name type="scientific">Gouania willdenowi</name>
    <name type="common">Blunt-snouted clingfish</name>
    <name type="synonym">Lepadogaster willdenowi</name>
    <dbReference type="NCBI Taxonomy" id="441366"/>
    <lineage>
        <taxon>Eukaryota</taxon>
        <taxon>Metazoa</taxon>
        <taxon>Chordata</taxon>
        <taxon>Craniata</taxon>
        <taxon>Vertebrata</taxon>
        <taxon>Euteleostomi</taxon>
        <taxon>Actinopterygii</taxon>
        <taxon>Neopterygii</taxon>
        <taxon>Teleostei</taxon>
        <taxon>Neoteleostei</taxon>
        <taxon>Acanthomorphata</taxon>
        <taxon>Ovalentaria</taxon>
        <taxon>Blenniimorphae</taxon>
        <taxon>Blenniiformes</taxon>
        <taxon>Gobiesocoidei</taxon>
        <taxon>Gobiesocidae</taxon>
        <taxon>Gobiesocinae</taxon>
        <taxon>Gouania</taxon>
    </lineage>
</organism>
<evidence type="ECO:0000313" key="12">
    <source>
        <dbReference type="Proteomes" id="UP000694680"/>
    </source>
</evidence>
<feature type="chain" id="PRO_5034990930" description="LRRNT domain-containing protein" evidence="9">
    <location>
        <begin position="17"/>
        <end position="88"/>
    </location>
</feature>
<reference evidence="11" key="3">
    <citation type="submission" date="2025-09" db="UniProtKB">
        <authorList>
            <consortium name="Ensembl"/>
        </authorList>
    </citation>
    <scope>IDENTIFICATION</scope>
</reference>
<evidence type="ECO:0000256" key="1">
    <source>
        <dbReference type="ARBA" id="ARBA00004479"/>
    </source>
</evidence>
<dbReference type="GO" id="GO:0016020">
    <property type="term" value="C:membrane"/>
    <property type="evidence" value="ECO:0007669"/>
    <property type="project" value="UniProtKB-SubCell"/>
</dbReference>